<evidence type="ECO:0000259" key="1">
    <source>
        <dbReference type="Pfam" id="PF03101"/>
    </source>
</evidence>
<reference evidence="3" key="1">
    <citation type="journal article" date="2016" name="Nature">
        <title>The genome of the seagrass Zostera marina reveals angiosperm adaptation to the sea.</title>
        <authorList>
            <person name="Olsen J.L."/>
            <person name="Rouze P."/>
            <person name="Verhelst B."/>
            <person name="Lin Y.-C."/>
            <person name="Bayer T."/>
            <person name="Collen J."/>
            <person name="Dattolo E."/>
            <person name="De Paoli E."/>
            <person name="Dittami S."/>
            <person name="Maumus F."/>
            <person name="Michel G."/>
            <person name="Kersting A."/>
            <person name="Lauritano C."/>
            <person name="Lohaus R."/>
            <person name="Toepel M."/>
            <person name="Tonon T."/>
            <person name="Vanneste K."/>
            <person name="Amirebrahimi M."/>
            <person name="Brakel J."/>
            <person name="Bostroem C."/>
            <person name="Chovatia M."/>
            <person name="Grimwood J."/>
            <person name="Jenkins J.W."/>
            <person name="Jueterbock A."/>
            <person name="Mraz A."/>
            <person name="Stam W.T."/>
            <person name="Tice H."/>
            <person name="Bornberg-Bauer E."/>
            <person name="Green P.J."/>
            <person name="Pearson G.A."/>
            <person name="Procaccini G."/>
            <person name="Duarte C.M."/>
            <person name="Schmutz J."/>
            <person name="Reusch T.B.H."/>
            <person name="Van de Peer Y."/>
        </authorList>
    </citation>
    <scope>NUCLEOTIDE SEQUENCE [LARGE SCALE GENOMIC DNA]</scope>
    <source>
        <strain evidence="3">cv. Finnish</strain>
    </source>
</reference>
<organism evidence="2 3">
    <name type="scientific">Zostera marina</name>
    <name type="common">Eelgrass</name>
    <dbReference type="NCBI Taxonomy" id="29655"/>
    <lineage>
        <taxon>Eukaryota</taxon>
        <taxon>Viridiplantae</taxon>
        <taxon>Streptophyta</taxon>
        <taxon>Embryophyta</taxon>
        <taxon>Tracheophyta</taxon>
        <taxon>Spermatophyta</taxon>
        <taxon>Magnoliopsida</taxon>
        <taxon>Liliopsida</taxon>
        <taxon>Zosteraceae</taxon>
        <taxon>Zostera</taxon>
    </lineage>
</organism>
<sequence>MDPEMTEHETTIINRENNEARKLGILFFDIIYSSSSRAVSRSLKLYIFYRFYELVLDTIQTTNMDLHPPDREDQNGKSLDENFNEDCIRIIEHPNVGMTFDSIKVVEDIYYAYAGQKGFCVRKGSTKHSKKGLRKKTYVCAKEGTSKAKISIVENPSIVSTKPRHIRNLRTGCKVLLTIKIHRDRWVISVFNDNHNHDLSTPSKKRLLKINREITSYARNLIDSLDATIIPPRQQYSYVAMQSGGFVSCPFTQQDFSNYRRDDKENMNSHDVETLIEKFKALKELGDKYYYSYQLDEEGMI</sequence>
<comment type="caution">
    <text evidence="2">The sequence shown here is derived from an EMBL/GenBank/DDBJ whole genome shotgun (WGS) entry which is preliminary data.</text>
</comment>
<dbReference type="Pfam" id="PF03101">
    <property type="entry name" value="FAR1"/>
    <property type="match status" value="1"/>
</dbReference>
<feature type="domain" description="FAR1" evidence="1">
    <location>
        <begin position="109"/>
        <end position="200"/>
    </location>
</feature>
<protein>
    <recommendedName>
        <fullName evidence="1">FAR1 domain-containing protein</fullName>
    </recommendedName>
</protein>
<dbReference type="OMA" id="RYCEERK"/>
<evidence type="ECO:0000313" key="3">
    <source>
        <dbReference type="Proteomes" id="UP000036987"/>
    </source>
</evidence>
<gene>
    <name evidence="2" type="ORF">ZOSMA_32G00530</name>
</gene>
<keyword evidence="3" id="KW-1185">Reference proteome</keyword>
<name>A0A0K9P8G9_ZOSMR</name>
<accession>A0A0K9P8G9</accession>
<dbReference type="AlphaFoldDB" id="A0A0K9P8G9"/>
<dbReference type="PANTHER" id="PTHR47718">
    <property type="entry name" value="OS01G0519700 PROTEIN"/>
    <property type="match status" value="1"/>
</dbReference>
<dbReference type="EMBL" id="LFYR01001054">
    <property type="protein sequence ID" value="KMZ65269.1"/>
    <property type="molecule type" value="Genomic_DNA"/>
</dbReference>
<proteinExistence type="predicted"/>
<dbReference type="Proteomes" id="UP000036987">
    <property type="component" value="Unassembled WGS sequence"/>
</dbReference>
<evidence type="ECO:0000313" key="2">
    <source>
        <dbReference type="EMBL" id="KMZ65269.1"/>
    </source>
</evidence>
<dbReference type="OrthoDB" id="2402896at2759"/>
<dbReference type="InterPro" id="IPR004330">
    <property type="entry name" value="FAR1_DNA_bnd_dom"/>
</dbReference>